<dbReference type="OrthoDB" id="429145at2759"/>
<keyword evidence="11" id="KW-0472">Membrane</keyword>
<dbReference type="SMART" id="SM01057">
    <property type="entry name" value="Carb_anhydrase"/>
    <property type="match status" value="1"/>
</dbReference>
<dbReference type="PANTHER" id="PTHR18952">
    <property type="entry name" value="CARBONIC ANHYDRASE"/>
    <property type="match status" value="1"/>
</dbReference>
<evidence type="ECO:0000256" key="8">
    <source>
        <dbReference type="ARBA" id="ARBA00023239"/>
    </source>
</evidence>
<dbReference type="PROSITE" id="PS51144">
    <property type="entry name" value="ALPHA_CA_2"/>
    <property type="match status" value="1"/>
</dbReference>
<dbReference type="STRING" id="157652.A0A371FQ26"/>
<evidence type="ECO:0000256" key="5">
    <source>
        <dbReference type="ARBA" id="ARBA00012925"/>
    </source>
</evidence>
<keyword evidence="14" id="KW-1185">Reference proteome</keyword>
<dbReference type="InterPro" id="IPR001148">
    <property type="entry name" value="CA_dom"/>
</dbReference>
<dbReference type="PANTHER" id="PTHR18952:SF201">
    <property type="entry name" value="CARBONIC ANHYDRASE"/>
    <property type="match status" value="1"/>
</dbReference>
<feature type="transmembrane region" description="Helical" evidence="11">
    <location>
        <begin position="41"/>
        <end position="62"/>
    </location>
</feature>
<evidence type="ECO:0000256" key="7">
    <source>
        <dbReference type="ARBA" id="ARBA00022833"/>
    </source>
</evidence>
<dbReference type="SUPFAM" id="SSF51069">
    <property type="entry name" value="Carbonic anhydrase"/>
    <property type="match status" value="1"/>
</dbReference>
<feature type="transmembrane region" description="Helical" evidence="11">
    <location>
        <begin position="12"/>
        <end position="29"/>
    </location>
</feature>
<evidence type="ECO:0000256" key="6">
    <source>
        <dbReference type="ARBA" id="ARBA00022723"/>
    </source>
</evidence>
<comment type="function">
    <text evidence="2 10">Reversible hydration of carbon dioxide.</text>
</comment>
<evidence type="ECO:0000256" key="9">
    <source>
        <dbReference type="ARBA" id="ARBA00048348"/>
    </source>
</evidence>
<dbReference type="GO" id="GO:0009570">
    <property type="term" value="C:chloroplast stroma"/>
    <property type="evidence" value="ECO:0007669"/>
    <property type="project" value="UniProtKB-SubCell"/>
</dbReference>
<reference evidence="13" key="1">
    <citation type="submission" date="2018-05" db="EMBL/GenBank/DDBJ databases">
        <title>Draft genome of Mucuna pruriens seed.</title>
        <authorList>
            <person name="Nnadi N.E."/>
            <person name="Vos R."/>
            <person name="Hasami M.H."/>
            <person name="Devisetty U.K."/>
            <person name="Aguiy J.C."/>
        </authorList>
    </citation>
    <scope>NUCLEOTIDE SEQUENCE [LARGE SCALE GENOMIC DNA]</scope>
    <source>
        <strain evidence="13">JCA_2017</strain>
    </source>
</reference>
<dbReference type="InterPro" id="IPR041891">
    <property type="entry name" value="Alpha_CA_prokaryot-like"/>
</dbReference>
<feature type="domain" description="Alpha-carbonic anhydrase" evidence="12">
    <location>
        <begin position="69"/>
        <end position="306"/>
    </location>
</feature>
<dbReference type="GO" id="GO:0008270">
    <property type="term" value="F:zinc ion binding"/>
    <property type="evidence" value="ECO:0007669"/>
    <property type="project" value="UniProtKB-UniRule"/>
</dbReference>
<evidence type="ECO:0000259" key="12">
    <source>
        <dbReference type="PROSITE" id="PS51144"/>
    </source>
</evidence>
<keyword evidence="7 10" id="KW-0862">Zinc</keyword>
<comment type="subcellular location">
    <subcellularLocation>
        <location evidence="3">Plastid</location>
        <location evidence="3">Chloroplast stroma</location>
    </subcellularLocation>
</comment>
<dbReference type="Proteomes" id="UP000257109">
    <property type="component" value="Unassembled WGS sequence"/>
</dbReference>
<evidence type="ECO:0000256" key="11">
    <source>
        <dbReference type="SAM" id="Phobius"/>
    </source>
</evidence>
<gene>
    <name evidence="13" type="primary">ACA7</name>
    <name evidence="13" type="ORF">CR513_39293</name>
</gene>
<comment type="similarity">
    <text evidence="10">Belongs to the alpha-carbonic anhydrase family.</text>
</comment>
<comment type="similarity">
    <text evidence="4">Belongs to the alpha-class carbonic anhydrase family.</text>
</comment>
<dbReference type="Pfam" id="PF00194">
    <property type="entry name" value="Carb_anhydrase"/>
    <property type="match status" value="1"/>
</dbReference>
<sequence>FHISENHPYSSSAALLIQTFEIATLILLIEINMKNQSKLRVFLPNLLILATILLHSTTWISAQEVEDESEFDYIKGSEKGPSHWGELKKEWATCKSGKMQSPIDLSSHRVKVVPKLGKLNKYYKPQNATVKNRGHDIELKWEGDAGSIIINGTEFFLHQGHWHSPSEHTINGRRYDLELHMVHESKSTNGKSKTAVVGLLYKIGRPDPVLSKLSKYIKSMVDEEAEKSIGVFDPSEIKLGGKKYYRYMGSLTVPPCTEGVIWTINKKIRSVSRAQVKLLREAVHDHAEKNARPVQPLNRRGIQFYSPKRKE</sequence>
<comment type="catalytic activity">
    <reaction evidence="9 10">
        <text>hydrogencarbonate + H(+) = CO2 + H2O</text>
        <dbReference type="Rhea" id="RHEA:10748"/>
        <dbReference type="ChEBI" id="CHEBI:15377"/>
        <dbReference type="ChEBI" id="CHEBI:15378"/>
        <dbReference type="ChEBI" id="CHEBI:16526"/>
        <dbReference type="ChEBI" id="CHEBI:17544"/>
        <dbReference type="EC" id="4.2.1.1"/>
    </reaction>
</comment>
<dbReference type="GO" id="GO:0006730">
    <property type="term" value="P:one-carbon metabolic process"/>
    <property type="evidence" value="ECO:0007669"/>
    <property type="project" value="TreeGrafter"/>
</dbReference>
<comment type="caution">
    <text evidence="13">The sequence shown here is derived from an EMBL/GenBank/DDBJ whole genome shotgun (WGS) entry which is preliminary data.</text>
</comment>
<dbReference type="GO" id="GO:0004089">
    <property type="term" value="F:carbonate dehydratase activity"/>
    <property type="evidence" value="ECO:0007669"/>
    <property type="project" value="UniProtKB-UniRule"/>
</dbReference>
<protein>
    <recommendedName>
        <fullName evidence="5 10">Carbonic anhydrase</fullName>
        <ecNumber evidence="5 10">4.2.1.1</ecNumber>
    </recommendedName>
</protein>
<dbReference type="AlphaFoldDB" id="A0A371FQ26"/>
<comment type="cofactor">
    <cofactor evidence="1 10">
        <name>Zn(2+)</name>
        <dbReference type="ChEBI" id="CHEBI:29105"/>
    </cofactor>
</comment>
<feature type="non-terminal residue" evidence="13">
    <location>
        <position position="1"/>
    </location>
</feature>
<keyword evidence="11" id="KW-0812">Transmembrane</keyword>
<dbReference type="EMBL" id="QJKJ01008305">
    <property type="protein sequence ID" value="RDX80183.1"/>
    <property type="molecule type" value="Genomic_DNA"/>
</dbReference>
<dbReference type="InterPro" id="IPR018338">
    <property type="entry name" value="Carbonic_anhydrase_a-class_CS"/>
</dbReference>
<dbReference type="EC" id="4.2.1.1" evidence="5 10"/>
<evidence type="ECO:0000313" key="14">
    <source>
        <dbReference type="Proteomes" id="UP000257109"/>
    </source>
</evidence>
<keyword evidence="11" id="KW-1133">Transmembrane helix</keyword>
<keyword evidence="8 10" id="KW-0456">Lyase</keyword>
<dbReference type="InterPro" id="IPR023561">
    <property type="entry name" value="Carbonic_anhydrase_a-class"/>
</dbReference>
<dbReference type="InterPro" id="IPR036398">
    <property type="entry name" value="CA_dom_sf"/>
</dbReference>
<evidence type="ECO:0000256" key="3">
    <source>
        <dbReference type="ARBA" id="ARBA00004470"/>
    </source>
</evidence>
<keyword evidence="6 10" id="KW-0479">Metal-binding</keyword>
<evidence type="ECO:0000313" key="13">
    <source>
        <dbReference type="EMBL" id="RDX80183.1"/>
    </source>
</evidence>
<name>A0A371FQ26_MUCPR</name>
<dbReference type="CDD" id="cd03124">
    <property type="entry name" value="alpha_CA_prokaryotic_like"/>
    <property type="match status" value="1"/>
</dbReference>
<evidence type="ECO:0000256" key="4">
    <source>
        <dbReference type="ARBA" id="ARBA00006365"/>
    </source>
</evidence>
<accession>A0A371FQ26</accession>
<proteinExistence type="inferred from homology"/>
<evidence type="ECO:0000256" key="1">
    <source>
        <dbReference type="ARBA" id="ARBA00001947"/>
    </source>
</evidence>
<evidence type="ECO:0000256" key="2">
    <source>
        <dbReference type="ARBA" id="ARBA00002904"/>
    </source>
</evidence>
<organism evidence="13 14">
    <name type="scientific">Mucuna pruriens</name>
    <name type="common">Velvet bean</name>
    <name type="synonym">Dolichos pruriens</name>
    <dbReference type="NCBI Taxonomy" id="157652"/>
    <lineage>
        <taxon>Eukaryota</taxon>
        <taxon>Viridiplantae</taxon>
        <taxon>Streptophyta</taxon>
        <taxon>Embryophyta</taxon>
        <taxon>Tracheophyta</taxon>
        <taxon>Spermatophyta</taxon>
        <taxon>Magnoliopsida</taxon>
        <taxon>eudicotyledons</taxon>
        <taxon>Gunneridae</taxon>
        <taxon>Pentapetalae</taxon>
        <taxon>rosids</taxon>
        <taxon>fabids</taxon>
        <taxon>Fabales</taxon>
        <taxon>Fabaceae</taxon>
        <taxon>Papilionoideae</taxon>
        <taxon>50 kb inversion clade</taxon>
        <taxon>NPAAA clade</taxon>
        <taxon>indigoferoid/millettioid clade</taxon>
        <taxon>Phaseoleae</taxon>
        <taxon>Mucuna</taxon>
    </lineage>
</organism>
<dbReference type="PROSITE" id="PS00162">
    <property type="entry name" value="ALPHA_CA_1"/>
    <property type="match status" value="1"/>
</dbReference>
<dbReference type="Gene3D" id="3.10.200.10">
    <property type="entry name" value="Alpha carbonic anhydrase"/>
    <property type="match status" value="1"/>
</dbReference>
<evidence type="ECO:0000256" key="10">
    <source>
        <dbReference type="RuleBase" id="RU367011"/>
    </source>
</evidence>